<name>X0UFU6_9ZZZZ</name>
<accession>X0UFU6</accession>
<dbReference type="AlphaFoldDB" id="X0UFU6"/>
<feature type="non-terminal residue" evidence="3">
    <location>
        <position position="266"/>
    </location>
</feature>
<dbReference type="EMBL" id="BARS01026795">
    <property type="protein sequence ID" value="GAG04604.1"/>
    <property type="molecule type" value="Genomic_DNA"/>
</dbReference>
<dbReference type="InterPro" id="IPR028081">
    <property type="entry name" value="Leu-bd"/>
</dbReference>
<organism evidence="3">
    <name type="scientific">marine sediment metagenome</name>
    <dbReference type="NCBI Taxonomy" id="412755"/>
    <lineage>
        <taxon>unclassified sequences</taxon>
        <taxon>metagenomes</taxon>
        <taxon>ecological metagenomes</taxon>
    </lineage>
</organism>
<gene>
    <name evidence="3" type="ORF">S01H1_42175</name>
</gene>
<reference evidence="3" key="1">
    <citation type="journal article" date="2014" name="Front. Microbiol.">
        <title>High frequency of phylogenetically diverse reductive dehalogenase-homologous genes in deep subseafloor sedimentary metagenomes.</title>
        <authorList>
            <person name="Kawai M."/>
            <person name="Futagami T."/>
            <person name="Toyoda A."/>
            <person name="Takaki Y."/>
            <person name="Nishi S."/>
            <person name="Hori S."/>
            <person name="Arai W."/>
            <person name="Tsubouchi T."/>
            <person name="Morono Y."/>
            <person name="Uchiyama I."/>
            <person name="Ito T."/>
            <person name="Fujiyama A."/>
            <person name="Inagaki F."/>
            <person name="Takami H."/>
        </authorList>
    </citation>
    <scope>NUCLEOTIDE SEQUENCE</scope>
    <source>
        <strain evidence="3">Expedition CK06-06</strain>
    </source>
</reference>
<dbReference type="InterPro" id="IPR028082">
    <property type="entry name" value="Peripla_BP_I"/>
</dbReference>
<dbReference type="Gene3D" id="3.40.50.2300">
    <property type="match status" value="2"/>
</dbReference>
<evidence type="ECO:0000256" key="1">
    <source>
        <dbReference type="ARBA" id="ARBA00022729"/>
    </source>
</evidence>
<evidence type="ECO:0000259" key="2">
    <source>
        <dbReference type="Pfam" id="PF13458"/>
    </source>
</evidence>
<dbReference type="CDD" id="cd06342">
    <property type="entry name" value="PBP1_ABC_LIVBP-like"/>
    <property type="match status" value="1"/>
</dbReference>
<protein>
    <recommendedName>
        <fullName evidence="2">Leucine-binding protein domain-containing protein</fullName>
    </recommendedName>
</protein>
<dbReference type="Pfam" id="PF13458">
    <property type="entry name" value="Peripla_BP_6"/>
    <property type="match status" value="1"/>
</dbReference>
<sequence>LGVERWKAANGDQIAGHDIEVRTEDDGCFEEDITEQAAERLLRIKGLVGVIGPMCSAGAEATIPRYAEAGIVAISGSATSTSLTVDQPQGRFFFRTAYRNDLEGTFIGLFLTSSPDLGIESVYLIDDGEMYGEDLASNAQRIAEQGGVLVTRESIVTGTVDFSDLAGRIVQANPDFVAFAGFNPEAALLYRQLRDAGYDGPFGAGDGAASVTEFVEPVGEEAEGVLFAGCKLALPDDVLAEFVDLHGYEPVTAFAAQYPDEGRIQA</sequence>
<comment type="caution">
    <text evidence="3">The sequence shown here is derived from an EMBL/GenBank/DDBJ whole genome shotgun (WGS) entry which is preliminary data.</text>
</comment>
<dbReference type="SUPFAM" id="SSF53822">
    <property type="entry name" value="Periplasmic binding protein-like I"/>
    <property type="match status" value="1"/>
</dbReference>
<feature type="domain" description="Leucine-binding protein" evidence="2">
    <location>
        <begin position="11"/>
        <end position="228"/>
    </location>
</feature>
<dbReference type="PANTHER" id="PTHR47151:SF2">
    <property type="entry name" value="AMINO ACID BINDING PROTEIN"/>
    <property type="match status" value="1"/>
</dbReference>
<proteinExistence type="predicted"/>
<feature type="non-terminal residue" evidence="3">
    <location>
        <position position="1"/>
    </location>
</feature>
<dbReference type="PANTHER" id="PTHR47151">
    <property type="entry name" value="LEU/ILE/VAL-BINDING ABC TRANSPORTER SUBUNIT"/>
    <property type="match status" value="1"/>
</dbReference>
<keyword evidence="1" id="KW-0732">Signal</keyword>
<evidence type="ECO:0000313" key="3">
    <source>
        <dbReference type="EMBL" id="GAG04604.1"/>
    </source>
</evidence>